<keyword evidence="3" id="KW-1185">Reference proteome</keyword>
<sequence>MSNTAEIYDFNAAHQRRSSRMENQRKGHFALFRSLLSTDWAKDTAKLALWVRMLGEATHKPRTVEFAGKNWNLNAGQLVTTPVVLARKLRDSDGNEKSAKAVTRMLGFFIREGMISTEGTPFGTVITITNYADYQGLLPGEPSVQPSGEPTVQPKPRNGAGLEGIPGEPSVQPSGEPTVQPKPRNGAGLEGIPGEPSVQPSGEPTVQPKPRNGAGLEGIPGEPSVQPSGEPTVQQNKKLLEQEINNNKNTLSESVRTEGVKPAKKKPKPSAALPEFDRIRLRDTWNCKAGKFGIPKIRSITTTTENGLKRLWASYIKQCHELGREPRDVDTVLNGYLEQGYQPTAWACGGNPEGKKYGIDTALRQEKIDQILGMESDG</sequence>
<accession>A0ABY2SF70</accession>
<proteinExistence type="predicted"/>
<evidence type="ECO:0000256" key="1">
    <source>
        <dbReference type="SAM" id="MobiDB-lite"/>
    </source>
</evidence>
<dbReference type="Proteomes" id="UP000305202">
    <property type="component" value="Unassembled WGS sequence"/>
</dbReference>
<name>A0ABY2SF70_9HYPH</name>
<dbReference type="EMBL" id="SZPQ01000041">
    <property type="protein sequence ID" value="TKI03554.1"/>
    <property type="molecule type" value="Genomic_DNA"/>
</dbReference>
<feature type="region of interest" description="Disordered" evidence="1">
    <location>
        <begin position="139"/>
        <end position="233"/>
    </location>
</feature>
<evidence type="ECO:0000313" key="2">
    <source>
        <dbReference type="EMBL" id="TKI03554.1"/>
    </source>
</evidence>
<gene>
    <name evidence="2" type="ORF">FCN80_20970</name>
</gene>
<evidence type="ECO:0000313" key="3">
    <source>
        <dbReference type="Proteomes" id="UP000305202"/>
    </source>
</evidence>
<dbReference type="RefSeq" id="WP_136992294.1">
    <property type="nucleotide sequence ID" value="NZ_SZPQ01000041.1"/>
</dbReference>
<comment type="caution">
    <text evidence="2">The sequence shown here is derived from an EMBL/GenBank/DDBJ whole genome shotgun (WGS) entry which is preliminary data.</text>
</comment>
<reference evidence="2 3" key="1">
    <citation type="submission" date="2019-04" db="EMBL/GenBank/DDBJ databases">
        <authorList>
            <person name="Li M."/>
            <person name="Gao C."/>
        </authorList>
    </citation>
    <scope>NUCLEOTIDE SEQUENCE [LARGE SCALE GENOMIC DNA]</scope>
    <source>
        <strain evidence="2 3">BGMRC 2031</strain>
    </source>
</reference>
<protein>
    <submittedName>
        <fullName evidence="2">Replication protein</fullName>
    </submittedName>
</protein>
<organism evidence="2 3">
    <name type="scientific">Martelella alba</name>
    <dbReference type="NCBI Taxonomy" id="2590451"/>
    <lineage>
        <taxon>Bacteria</taxon>
        <taxon>Pseudomonadati</taxon>
        <taxon>Pseudomonadota</taxon>
        <taxon>Alphaproteobacteria</taxon>
        <taxon>Hyphomicrobiales</taxon>
        <taxon>Aurantimonadaceae</taxon>
        <taxon>Martelella</taxon>
    </lineage>
</organism>